<reference evidence="3" key="1">
    <citation type="journal article" date="2019" name="Int. J. Syst. Evol. Microbiol.">
        <title>The Global Catalogue of Microorganisms (GCM) 10K type strain sequencing project: providing services to taxonomists for standard genome sequencing and annotation.</title>
        <authorList>
            <consortium name="The Broad Institute Genomics Platform"/>
            <consortium name="The Broad Institute Genome Sequencing Center for Infectious Disease"/>
            <person name="Wu L."/>
            <person name="Ma J."/>
        </authorList>
    </citation>
    <scope>NUCLEOTIDE SEQUENCE [LARGE SCALE GENOMIC DNA]</scope>
    <source>
        <strain evidence="3">KCTC 23917</strain>
    </source>
</reference>
<dbReference type="EMBL" id="BMYU01000001">
    <property type="protein sequence ID" value="GGX28070.1"/>
    <property type="molecule type" value="Genomic_DNA"/>
</dbReference>
<feature type="domain" description="T6SS immunity protein Tdi1 C-terminal" evidence="1">
    <location>
        <begin position="129"/>
        <end position="188"/>
    </location>
</feature>
<evidence type="ECO:0000313" key="3">
    <source>
        <dbReference type="Proteomes" id="UP000653343"/>
    </source>
</evidence>
<accession>A0ABQ2XPP6</accession>
<evidence type="ECO:0000313" key="2">
    <source>
        <dbReference type="EMBL" id="GGX28070.1"/>
    </source>
</evidence>
<keyword evidence="3" id="KW-1185">Reference proteome</keyword>
<name>A0ABQ2XPP6_9BURK</name>
<comment type="caution">
    <text evidence="2">The sequence shown here is derived from an EMBL/GenBank/DDBJ whole genome shotgun (WGS) entry which is preliminary data.</text>
</comment>
<protein>
    <recommendedName>
        <fullName evidence="1">T6SS immunity protein Tdi1 C-terminal domain-containing protein</fullName>
    </recommendedName>
</protein>
<organism evidence="2 3">
    <name type="scientific">Undibacterium squillarum</name>
    <dbReference type="NCBI Taxonomy" id="1131567"/>
    <lineage>
        <taxon>Bacteria</taxon>
        <taxon>Pseudomonadati</taxon>
        <taxon>Pseudomonadota</taxon>
        <taxon>Betaproteobacteria</taxon>
        <taxon>Burkholderiales</taxon>
        <taxon>Oxalobacteraceae</taxon>
        <taxon>Undibacterium</taxon>
    </lineage>
</organism>
<dbReference type="Proteomes" id="UP000653343">
    <property type="component" value="Unassembled WGS sequence"/>
</dbReference>
<proteinExistence type="predicted"/>
<evidence type="ECO:0000259" key="1">
    <source>
        <dbReference type="Pfam" id="PF08906"/>
    </source>
</evidence>
<dbReference type="InterPro" id="IPR015002">
    <property type="entry name" value="T6SS_Tdi1_C"/>
</dbReference>
<gene>
    <name evidence="2" type="ORF">GCM10010946_00970</name>
</gene>
<dbReference type="RefSeq" id="WP_189355061.1">
    <property type="nucleotide sequence ID" value="NZ_BMYU01000001.1"/>
</dbReference>
<dbReference type="Pfam" id="PF08906">
    <property type="entry name" value="T6SS_Tdi1_C"/>
    <property type="match status" value="1"/>
</dbReference>
<sequence>MFDIFKTVFFPDAGISQTAAEPTKVSLGDNQVSELLICYGGKSFNKGIYRIIPLNNVAYWNDLVLDAFPSFSGRITCFAVDWLGRVFAVDSARLEDGHPGVLMLEPGTAEALEIPCNIETFHENELIQYREEALAASFYQQWLECGGLPPAVNQCIGYKKPLFLGGTDTVDNLEVSDLDVYWTIAGQLIQRGKV</sequence>